<name>A0ABV2H9K3_9HYPH</name>
<dbReference type="EMBL" id="JBEPLJ010000011">
    <property type="protein sequence ID" value="MET3586882.1"/>
    <property type="molecule type" value="Genomic_DNA"/>
</dbReference>
<keyword evidence="2" id="KW-1185">Reference proteome</keyword>
<proteinExistence type="predicted"/>
<accession>A0ABV2H9K3</accession>
<organism evidence="1 2">
    <name type="scientific">Pseudorhizobium tarimense</name>
    <dbReference type="NCBI Taxonomy" id="1079109"/>
    <lineage>
        <taxon>Bacteria</taxon>
        <taxon>Pseudomonadati</taxon>
        <taxon>Pseudomonadota</taxon>
        <taxon>Alphaproteobacteria</taxon>
        <taxon>Hyphomicrobiales</taxon>
        <taxon>Rhizobiaceae</taxon>
        <taxon>Rhizobium/Agrobacterium group</taxon>
        <taxon>Pseudorhizobium</taxon>
    </lineage>
</organism>
<evidence type="ECO:0000313" key="2">
    <source>
        <dbReference type="Proteomes" id="UP001549031"/>
    </source>
</evidence>
<protein>
    <submittedName>
        <fullName evidence="1">Uncharacterized protein</fullName>
    </submittedName>
</protein>
<gene>
    <name evidence="1" type="ORF">ABID21_003004</name>
</gene>
<dbReference type="Proteomes" id="UP001549031">
    <property type="component" value="Unassembled WGS sequence"/>
</dbReference>
<evidence type="ECO:0000313" key="1">
    <source>
        <dbReference type="EMBL" id="MET3586882.1"/>
    </source>
</evidence>
<comment type="caution">
    <text evidence="1">The sequence shown here is derived from an EMBL/GenBank/DDBJ whole genome shotgun (WGS) entry which is preliminary data.</text>
</comment>
<reference evidence="1 2" key="1">
    <citation type="submission" date="2024-06" db="EMBL/GenBank/DDBJ databases">
        <title>Genomic Encyclopedia of Type Strains, Phase IV (KMG-IV): sequencing the most valuable type-strain genomes for metagenomic binning, comparative biology and taxonomic classification.</title>
        <authorList>
            <person name="Goeker M."/>
        </authorList>
    </citation>
    <scope>NUCLEOTIDE SEQUENCE [LARGE SCALE GENOMIC DNA]</scope>
    <source>
        <strain evidence="1 2">DSM 105042</strain>
    </source>
</reference>
<sequence length="79" mass="8794">MRCRLTAVGTMEFRSSLAVLDGRMLDREQDSGLAAANLVVWKPGQLATPASNIKVLLLPALHQFVVVDRDRLFLLVLYL</sequence>